<protein>
    <submittedName>
        <fullName evidence="1">Odorant binding protein</fullName>
    </submittedName>
</protein>
<dbReference type="Pfam" id="PF01395">
    <property type="entry name" value="PBP_GOBP"/>
    <property type="match status" value="1"/>
</dbReference>
<dbReference type="AlphaFoldDB" id="A0A4D6Q5V4"/>
<dbReference type="InterPro" id="IPR006170">
    <property type="entry name" value="PBP/GOBP"/>
</dbReference>
<dbReference type="EMBL" id="MH900314">
    <property type="protein sequence ID" value="QCF41945.1"/>
    <property type="molecule type" value="mRNA"/>
</dbReference>
<dbReference type="InterPro" id="IPR036728">
    <property type="entry name" value="PBP_GOBP_sf"/>
</dbReference>
<reference evidence="1" key="1">
    <citation type="submission" date="2018-09" db="EMBL/GenBank/DDBJ databases">
        <authorList>
            <person name="Song Y.Q."/>
        </authorList>
    </citation>
    <scope>NUCLEOTIDE SEQUENCE</scope>
    <source>
        <tissue evidence="1">Antenna or genitals</tissue>
    </source>
</reference>
<organism evidence="1">
    <name type="scientific">Athetis dissimilis</name>
    <name type="common">Moth</name>
    <name type="synonym">Proxenus dissimilis</name>
    <dbReference type="NCBI Taxonomy" id="1737331"/>
    <lineage>
        <taxon>Eukaryota</taxon>
        <taxon>Metazoa</taxon>
        <taxon>Ecdysozoa</taxon>
        <taxon>Arthropoda</taxon>
        <taxon>Hexapoda</taxon>
        <taxon>Insecta</taxon>
        <taxon>Pterygota</taxon>
        <taxon>Neoptera</taxon>
        <taxon>Endopterygota</taxon>
        <taxon>Lepidoptera</taxon>
        <taxon>Glossata</taxon>
        <taxon>Ditrysia</taxon>
        <taxon>Noctuoidea</taxon>
        <taxon>Noctuidae</taxon>
        <taxon>Noctuinae</taxon>
        <taxon>Athetis</taxon>
    </lineage>
</organism>
<dbReference type="GO" id="GO:0005549">
    <property type="term" value="F:odorant binding"/>
    <property type="evidence" value="ECO:0007669"/>
    <property type="project" value="InterPro"/>
</dbReference>
<dbReference type="Gene3D" id="1.10.238.20">
    <property type="entry name" value="Pheromone/general odorant binding protein domain"/>
    <property type="match status" value="1"/>
</dbReference>
<proteinExistence type="evidence at transcript level"/>
<dbReference type="SMART" id="SM00708">
    <property type="entry name" value="PhBP"/>
    <property type="match status" value="1"/>
</dbReference>
<gene>
    <name evidence="1" type="primary">OBP30</name>
</gene>
<dbReference type="SUPFAM" id="SSF47565">
    <property type="entry name" value="Insect pheromone/odorant-binding proteins"/>
    <property type="match status" value="1"/>
</dbReference>
<name>A0A4D6Q5V4_ATHDI</name>
<sequence length="180" mass="20261">MKLLNRPYNDSPLHELKHIKQGASSFGANCLLSFKMVKFSVVCLYFAVVAVNLWNVNCVSDEEKEAIIKAITPIAEDCAKDCGLSDKDNKKKKGDEDDMDPCFKKCLLQSLGLLDEDGKYDRELLRDSIKEYTGDKEAATKVQDQLDACFDANGDNSGDDEESQMKRVDVMFKCLKEIKE</sequence>
<accession>A0A4D6Q5V4</accession>
<evidence type="ECO:0000313" key="1">
    <source>
        <dbReference type="EMBL" id="QCF41945.1"/>
    </source>
</evidence>